<protein>
    <submittedName>
        <fullName evidence="1">Uncharacterized protein</fullName>
    </submittedName>
</protein>
<sequence>MSTFVREHGSLNLTGSEMQPDFSAVFFDSLKAFRCAPQRFASIDIFGPSHYLSHKGCCSNQYEDLIIVALLVEYDTTLSSLVSCVRVGFNAEHVLSDLKLASYDRTLIGSGV</sequence>
<gene>
    <name evidence="1" type="ORF">MEPE_04175</name>
</gene>
<evidence type="ECO:0000313" key="2">
    <source>
        <dbReference type="Proteomes" id="UP001294444"/>
    </source>
</evidence>
<dbReference type="Proteomes" id="UP001294444">
    <property type="component" value="Unassembled WGS sequence"/>
</dbReference>
<organism evidence="1 2">
    <name type="scientific">Melanopsichium pennsylvanicum</name>
    <dbReference type="NCBI Taxonomy" id="63383"/>
    <lineage>
        <taxon>Eukaryota</taxon>
        <taxon>Fungi</taxon>
        <taxon>Dikarya</taxon>
        <taxon>Basidiomycota</taxon>
        <taxon>Ustilaginomycotina</taxon>
        <taxon>Ustilaginomycetes</taxon>
        <taxon>Ustilaginales</taxon>
        <taxon>Ustilaginaceae</taxon>
        <taxon>Melanopsichium</taxon>
    </lineage>
</organism>
<name>A0AAJ4XPD2_9BASI</name>
<evidence type="ECO:0000313" key="1">
    <source>
        <dbReference type="EMBL" id="SNX85466.1"/>
    </source>
</evidence>
<keyword evidence="2" id="KW-1185">Reference proteome</keyword>
<proteinExistence type="predicted"/>
<accession>A0AAJ4XPD2</accession>
<comment type="caution">
    <text evidence="1">The sequence shown here is derived from an EMBL/GenBank/DDBJ whole genome shotgun (WGS) entry which is preliminary data.</text>
</comment>
<dbReference type="EMBL" id="OAPG01000010">
    <property type="protein sequence ID" value="SNX85466.1"/>
    <property type="molecule type" value="Genomic_DNA"/>
</dbReference>
<dbReference type="AlphaFoldDB" id="A0AAJ4XPD2"/>
<reference evidence="1" key="1">
    <citation type="submission" date="2023-10" db="EMBL/GenBank/DDBJ databases">
        <authorList>
            <person name="Guldener U."/>
        </authorList>
    </citation>
    <scope>NUCLEOTIDE SEQUENCE</scope>
    <source>
        <strain evidence="1">Mp4</strain>
    </source>
</reference>